<dbReference type="InterPro" id="IPR049458">
    <property type="entry name" value="EpsG-like"/>
</dbReference>
<feature type="transmembrane region" description="Helical" evidence="1">
    <location>
        <begin position="245"/>
        <end position="263"/>
    </location>
</feature>
<gene>
    <name evidence="2" type="ORF">AB1471_04580</name>
</gene>
<feature type="transmembrane region" description="Helical" evidence="1">
    <location>
        <begin position="102"/>
        <end position="123"/>
    </location>
</feature>
<proteinExistence type="predicted"/>
<name>A0ABV3Q2A9_9BACL</name>
<sequence length="357" mass="40364">MTILWINLIVVFLLAFFARYAAVPVGHNESTLPIQPNKLLIIFAALTLAVVSGLRSNIGDTFNYVNMYTQDVFTWDLILANKDIGFGFLQMILQKVSSDPQILLVTTALLTNVLIVIVLFHYSRMIELSLYVYITGGFFLVSMNGIRQTLAAAIAFCAIKFLLNGNFIGYSLVILLATSIHQSALILLPMYFIVRVKAWSIAIVALMLLAIAIPIGFEIFSTALFSAIEGTQYGAYKDFDEGGASVIRVIVGAVPLVIAYLGREKLRAIFPKSDVIVNMSLLSLIFLIVSTQSWIFARFSIYFNLYQFILISWIVKLFREKDEKFVYFSILVCYFAYYYYENVVSLDIVYKSNFFNF</sequence>
<dbReference type="RefSeq" id="WP_367778417.1">
    <property type="nucleotide sequence ID" value="NZ_JBFMIA010000002.1"/>
</dbReference>
<feature type="transmembrane region" description="Helical" evidence="1">
    <location>
        <begin position="167"/>
        <end position="194"/>
    </location>
</feature>
<dbReference type="Pfam" id="PF14897">
    <property type="entry name" value="EpsG"/>
    <property type="match status" value="1"/>
</dbReference>
<dbReference type="EMBL" id="JBFMIA010000002">
    <property type="protein sequence ID" value="MEW9501079.1"/>
    <property type="molecule type" value="Genomic_DNA"/>
</dbReference>
<feature type="transmembrane region" description="Helical" evidence="1">
    <location>
        <begin position="6"/>
        <end position="27"/>
    </location>
</feature>
<feature type="transmembrane region" description="Helical" evidence="1">
    <location>
        <begin position="201"/>
        <end position="225"/>
    </location>
</feature>
<feature type="transmembrane region" description="Helical" evidence="1">
    <location>
        <begin position="275"/>
        <end position="295"/>
    </location>
</feature>
<evidence type="ECO:0000313" key="3">
    <source>
        <dbReference type="Proteomes" id="UP001556040"/>
    </source>
</evidence>
<keyword evidence="3" id="KW-1185">Reference proteome</keyword>
<feature type="transmembrane region" description="Helical" evidence="1">
    <location>
        <begin position="39"/>
        <end position="58"/>
    </location>
</feature>
<feature type="transmembrane region" description="Helical" evidence="1">
    <location>
        <begin position="301"/>
        <end position="318"/>
    </location>
</feature>
<organism evidence="2 3">
    <name type="scientific">Jeotgalibacillus marinus</name>
    <dbReference type="NCBI Taxonomy" id="86667"/>
    <lineage>
        <taxon>Bacteria</taxon>
        <taxon>Bacillati</taxon>
        <taxon>Bacillota</taxon>
        <taxon>Bacilli</taxon>
        <taxon>Bacillales</taxon>
        <taxon>Caryophanaceae</taxon>
        <taxon>Jeotgalibacillus</taxon>
    </lineage>
</organism>
<feature type="transmembrane region" description="Helical" evidence="1">
    <location>
        <begin position="325"/>
        <end position="340"/>
    </location>
</feature>
<comment type="caution">
    <text evidence="2">The sequence shown here is derived from an EMBL/GenBank/DDBJ whole genome shotgun (WGS) entry which is preliminary data.</text>
</comment>
<keyword evidence="1" id="KW-1133">Transmembrane helix</keyword>
<dbReference type="Proteomes" id="UP001556040">
    <property type="component" value="Unassembled WGS sequence"/>
</dbReference>
<evidence type="ECO:0000256" key="1">
    <source>
        <dbReference type="SAM" id="Phobius"/>
    </source>
</evidence>
<keyword evidence="1" id="KW-0812">Transmembrane</keyword>
<keyword evidence="1" id="KW-0472">Membrane</keyword>
<evidence type="ECO:0000313" key="2">
    <source>
        <dbReference type="EMBL" id="MEW9501079.1"/>
    </source>
</evidence>
<feature type="transmembrane region" description="Helical" evidence="1">
    <location>
        <begin position="130"/>
        <end position="161"/>
    </location>
</feature>
<reference evidence="2 3" key="1">
    <citation type="journal article" date="1979" name="Int. J. Syst. Evol. Microbiol.">
        <title>Bacillus globisporus subsp. marinus subsp. nov.</title>
        <authorList>
            <person name="Liu H."/>
        </authorList>
    </citation>
    <scope>NUCLEOTIDE SEQUENCE [LARGE SCALE GENOMIC DNA]</scope>
    <source>
        <strain evidence="2 3">DSM 1297</strain>
    </source>
</reference>
<accession>A0ABV3Q2A9</accession>
<protein>
    <submittedName>
        <fullName evidence="2">EpsG family protein</fullName>
    </submittedName>
</protein>